<gene>
    <name evidence="2" type="ORF">HDA35_005833</name>
</gene>
<evidence type="ECO:0000313" key="3">
    <source>
        <dbReference type="Proteomes" id="UP000631553"/>
    </source>
</evidence>
<sequence>MIQRLGIGHRGDRLFDAVGGEGGGQPGIEWVGERVLRQVYVAGMCDLVGEGVLLWKAAAVVGVAVVVLALHASIVAGVPAHDPGMAHRHVVDVEQHLVGALLVPYLPAGVAGVGEDDADGALGPGDAAAVPIAGPVVC</sequence>
<keyword evidence="1" id="KW-0472">Membrane</keyword>
<proteinExistence type="predicted"/>
<dbReference type="Proteomes" id="UP000631553">
    <property type="component" value="Unassembled WGS sequence"/>
</dbReference>
<name>A0ABX2RTY1_9ACTN</name>
<evidence type="ECO:0000256" key="1">
    <source>
        <dbReference type="SAM" id="Phobius"/>
    </source>
</evidence>
<protein>
    <submittedName>
        <fullName evidence="2">Uncharacterized protein</fullName>
    </submittedName>
</protein>
<feature type="transmembrane region" description="Helical" evidence="1">
    <location>
        <begin position="53"/>
        <end position="78"/>
    </location>
</feature>
<dbReference type="EMBL" id="JACCCQ010000001">
    <property type="protein sequence ID" value="NYF60002.1"/>
    <property type="molecule type" value="Genomic_DNA"/>
</dbReference>
<comment type="caution">
    <text evidence="2">The sequence shown here is derived from an EMBL/GenBank/DDBJ whole genome shotgun (WGS) entry which is preliminary data.</text>
</comment>
<evidence type="ECO:0000313" key="2">
    <source>
        <dbReference type="EMBL" id="NYF60002.1"/>
    </source>
</evidence>
<reference evidence="2 3" key="1">
    <citation type="submission" date="2020-07" db="EMBL/GenBank/DDBJ databases">
        <title>Sequencing the genomes of 1000 actinobacteria strains.</title>
        <authorList>
            <person name="Klenk H.-P."/>
        </authorList>
    </citation>
    <scope>NUCLEOTIDE SEQUENCE [LARGE SCALE GENOMIC DNA]</scope>
    <source>
        <strain evidence="2 3">DSM 43814</strain>
    </source>
</reference>
<keyword evidence="1" id="KW-0812">Transmembrane</keyword>
<organism evidence="2 3">
    <name type="scientific">Micromonospora purpureochromogenes</name>
    <dbReference type="NCBI Taxonomy" id="47872"/>
    <lineage>
        <taxon>Bacteria</taxon>
        <taxon>Bacillati</taxon>
        <taxon>Actinomycetota</taxon>
        <taxon>Actinomycetes</taxon>
        <taxon>Micromonosporales</taxon>
        <taxon>Micromonosporaceae</taxon>
        <taxon>Micromonospora</taxon>
    </lineage>
</organism>
<keyword evidence="3" id="KW-1185">Reference proteome</keyword>
<accession>A0ABX2RTY1</accession>
<keyword evidence="1" id="KW-1133">Transmembrane helix</keyword>